<keyword evidence="3" id="KW-0479">Metal-binding</keyword>
<evidence type="ECO:0000256" key="2">
    <source>
        <dbReference type="ARBA" id="ARBA00007581"/>
    </source>
</evidence>
<keyword evidence="4" id="KW-0862">Zinc</keyword>
<dbReference type="GO" id="GO:0008198">
    <property type="term" value="F:ferrous iron binding"/>
    <property type="evidence" value="ECO:0007669"/>
    <property type="project" value="InterPro"/>
</dbReference>
<comment type="caution">
    <text evidence="7">The sequence shown here is derived from an EMBL/GenBank/DDBJ whole genome shotgun (WGS) entry which is preliminary data.</text>
</comment>
<keyword evidence="7" id="KW-0223">Dioxygenase</keyword>
<evidence type="ECO:0000259" key="6">
    <source>
        <dbReference type="Pfam" id="PF02900"/>
    </source>
</evidence>
<dbReference type="InterPro" id="IPR014436">
    <property type="entry name" value="Extradiol_dOase_DODA"/>
</dbReference>
<organism evidence="7 8">
    <name type="scientific">Trypanosoma equiperdum</name>
    <dbReference type="NCBI Taxonomy" id="5694"/>
    <lineage>
        <taxon>Eukaryota</taxon>
        <taxon>Discoba</taxon>
        <taxon>Euglenozoa</taxon>
        <taxon>Kinetoplastea</taxon>
        <taxon>Metakinetoplastina</taxon>
        <taxon>Trypanosomatida</taxon>
        <taxon>Trypanosomatidae</taxon>
        <taxon>Trypanosoma</taxon>
    </lineage>
</organism>
<dbReference type="PIRSF" id="PIRSF006157">
    <property type="entry name" value="Doxgns_DODA"/>
    <property type="match status" value="1"/>
</dbReference>
<reference evidence="7" key="1">
    <citation type="submission" date="2016-09" db="EMBL/GenBank/DDBJ databases">
        <authorList>
            <person name="Hebert L."/>
            <person name="Moumen B."/>
        </authorList>
    </citation>
    <scope>NUCLEOTIDE SEQUENCE [LARGE SCALE GENOMIC DNA]</scope>
    <source>
        <strain evidence="7">OVI</strain>
    </source>
</reference>
<dbReference type="PANTHER" id="PTHR30096:SF0">
    <property type="entry name" value="4,5-DOPA DIOXYGENASE EXTRADIOL-LIKE PROTEIN"/>
    <property type="match status" value="1"/>
</dbReference>
<sequence length="269" mass="29599">MTVYPSLFVCHGGGPLPLLRGEGHKMLVDALKSHRKLLENRFGLPKAIVVISAHYETNTPKVGGAERPSLLFDYYGFPEESYKFRYPVPGNAPLAAAIVNALTVGGFHAEMEPERLLDHGVFVPLMIMFPEANIPVVPLSVLRSGDPAEHIRMGKALRPLRSDAVMFIGSGSTMHHFAHFNREGAGRKFGDALTSILCKNEVATLPEDRLKAMERVKTMEGFTEAQPLREHEHLMPLLTLVGAANGNIAEEVASISFGRANVRNYLFTE</sequence>
<dbReference type="PANTHER" id="PTHR30096">
    <property type="entry name" value="4,5-DOPA DIOXYGENASE EXTRADIOL-LIKE PROTEIN"/>
    <property type="match status" value="1"/>
</dbReference>
<dbReference type="GeneID" id="92381448"/>
<gene>
    <name evidence="7" type="ORF">TEOVI_000751400</name>
</gene>
<dbReference type="RefSeq" id="XP_067080040.1">
    <property type="nucleotide sequence ID" value="XM_067223939.1"/>
</dbReference>
<dbReference type="Pfam" id="PF02900">
    <property type="entry name" value="LigB"/>
    <property type="match status" value="1"/>
</dbReference>
<keyword evidence="5" id="KW-0560">Oxidoreductase</keyword>
<dbReference type="Gene3D" id="3.40.830.10">
    <property type="entry name" value="LigB-like"/>
    <property type="match status" value="1"/>
</dbReference>
<dbReference type="SUPFAM" id="SSF53213">
    <property type="entry name" value="LigB-like"/>
    <property type="match status" value="1"/>
</dbReference>
<dbReference type="GO" id="GO:0016702">
    <property type="term" value="F:oxidoreductase activity, acting on single donors with incorporation of molecular oxygen, incorporation of two atoms of oxygen"/>
    <property type="evidence" value="ECO:0007669"/>
    <property type="project" value="UniProtKB-ARBA"/>
</dbReference>
<dbReference type="InterPro" id="IPR004183">
    <property type="entry name" value="Xdiol_dOase_suB"/>
</dbReference>
<evidence type="ECO:0000313" key="7">
    <source>
        <dbReference type="EMBL" id="SCU68983.1"/>
    </source>
</evidence>
<evidence type="ECO:0000256" key="4">
    <source>
        <dbReference type="ARBA" id="ARBA00022833"/>
    </source>
</evidence>
<comment type="cofactor">
    <cofactor evidence="1">
        <name>Zn(2+)</name>
        <dbReference type="ChEBI" id="CHEBI:29105"/>
    </cofactor>
</comment>
<dbReference type="AlphaFoldDB" id="A0A1G4IAS7"/>
<name>A0A1G4IAS7_TRYEQ</name>
<evidence type="ECO:0000313" key="8">
    <source>
        <dbReference type="Proteomes" id="UP000195570"/>
    </source>
</evidence>
<dbReference type="EMBL" id="CZPT02001117">
    <property type="protein sequence ID" value="SCU68983.1"/>
    <property type="molecule type" value="Genomic_DNA"/>
</dbReference>
<evidence type="ECO:0000256" key="3">
    <source>
        <dbReference type="ARBA" id="ARBA00022723"/>
    </source>
</evidence>
<proteinExistence type="inferred from homology"/>
<dbReference type="VEuPathDB" id="TriTrypDB:TEOVI_000751400"/>
<dbReference type="Proteomes" id="UP000195570">
    <property type="component" value="Unassembled WGS sequence"/>
</dbReference>
<feature type="domain" description="Extradiol ring-cleavage dioxygenase class III enzyme subunit B" evidence="6">
    <location>
        <begin position="28"/>
        <end position="251"/>
    </location>
</feature>
<accession>A0A1G4IAS7</accession>
<dbReference type="CDD" id="cd07363">
    <property type="entry name" value="45_DOPA_Dioxygenase"/>
    <property type="match status" value="1"/>
</dbReference>
<protein>
    <submittedName>
        <fullName evidence="7">Extradiol ring-cleavage dioxygenase, putative</fullName>
    </submittedName>
</protein>
<evidence type="ECO:0000256" key="1">
    <source>
        <dbReference type="ARBA" id="ARBA00001947"/>
    </source>
</evidence>
<comment type="similarity">
    <text evidence="2">Belongs to the DODA-type extradiol aromatic ring-opening dioxygenase family.</text>
</comment>
<dbReference type="GO" id="GO:0008270">
    <property type="term" value="F:zinc ion binding"/>
    <property type="evidence" value="ECO:0007669"/>
    <property type="project" value="InterPro"/>
</dbReference>
<keyword evidence="8" id="KW-1185">Reference proteome</keyword>
<evidence type="ECO:0000256" key="5">
    <source>
        <dbReference type="ARBA" id="ARBA00023002"/>
    </source>
</evidence>